<protein>
    <submittedName>
        <fullName evidence="2">BolA/IbaG family iron-sulfur metabolism protein</fullName>
    </submittedName>
</protein>
<dbReference type="SUPFAM" id="SSF82657">
    <property type="entry name" value="BolA-like"/>
    <property type="match status" value="1"/>
</dbReference>
<reference evidence="2 3" key="1">
    <citation type="submission" date="2018-12" db="EMBL/GenBank/DDBJ databases">
        <authorList>
            <person name="Chong R.A."/>
        </authorList>
    </citation>
    <scope>NUCLEOTIDE SEQUENCE [LARGE SCALE GENOMIC DNA]</scope>
    <source>
        <strain evidence="2 3">Tca</strain>
    </source>
</reference>
<dbReference type="Gene3D" id="3.30.300.90">
    <property type="entry name" value="BolA-like"/>
    <property type="match status" value="1"/>
</dbReference>
<evidence type="ECO:0000256" key="1">
    <source>
        <dbReference type="RuleBase" id="RU003860"/>
    </source>
</evidence>
<keyword evidence="3" id="KW-1185">Reference proteome</keyword>
<dbReference type="EMBL" id="CP034852">
    <property type="protein sequence ID" value="QCI26824.1"/>
    <property type="molecule type" value="Genomic_DNA"/>
</dbReference>
<dbReference type="InterPro" id="IPR036065">
    <property type="entry name" value="BolA-like_sf"/>
</dbReference>
<comment type="similarity">
    <text evidence="1">Belongs to the BolA/IbaG family.</text>
</comment>
<organism evidence="2 3">
    <name type="scientific">Buchnera aphidicola</name>
    <name type="common">Thelaxes californica</name>
    <dbReference type="NCBI Taxonomy" id="1315998"/>
    <lineage>
        <taxon>Bacteria</taxon>
        <taxon>Pseudomonadati</taxon>
        <taxon>Pseudomonadota</taxon>
        <taxon>Gammaproteobacteria</taxon>
        <taxon>Enterobacterales</taxon>
        <taxon>Erwiniaceae</taxon>
        <taxon>Buchnera</taxon>
    </lineage>
</organism>
<sequence>MKIKDIKILLKKKIPLSDIYIEGNNQHIKIIAIGDIFNNMNTMQREKTIYNILTPYIINQTIHAVSINAYSLIEWKNNYINNANKHKK</sequence>
<dbReference type="RefSeq" id="WP_158353541.1">
    <property type="nucleotide sequence ID" value="NZ_CP034852.1"/>
</dbReference>
<dbReference type="Pfam" id="PF01722">
    <property type="entry name" value="BolA"/>
    <property type="match status" value="1"/>
</dbReference>
<evidence type="ECO:0000313" key="2">
    <source>
        <dbReference type="EMBL" id="QCI26824.1"/>
    </source>
</evidence>
<name>A0A4D6YLH4_9GAMM</name>
<dbReference type="OrthoDB" id="9812890at2"/>
<dbReference type="Proteomes" id="UP000298782">
    <property type="component" value="Chromosome"/>
</dbReference>
<accession>A0A4D6YLH4</accession>
<gene>
    <name evidence="2" type="ORF">D9V80_01485</name>
</gene>
<dbReference type="InterPro" id="IPR002634">
    <property type="entry name" value="BolA"/>
</dbReference>
<dbReference type="AlphaFoldDB" id="A0A4D6YLH4"/>
<reference evidence="2 3" key="2">
    <citation type="submission" date="2019-05" db="EMBL/GenBank/DDBJ databases">
        <title>Genome evolution of the obligate endosymbiont Buchnera aphidicola.</title>
        <authorList>
            <person name="Moran N.A."/>
        </authorList>
    </citation>
    <scope>NUCLEOTIDE SEQUENCE [LARGE SCALE GENOMIC DNA]</scope>
    <source>
        <strain evidence="2 3">Tca</strain>
    </source>
</reference>
<proteinExistence type="inferred from homology"/>
<dbReference type="PIRSF" id="PIRSF003113">
    <property type="entry name" value="BolA"/>
    <property type="match status" value="1"/>
</dbReference>
<evidence type="ECO:0000313" key="3">
    <source>
        <dbReference type="Proteomes" id="UP000298782"/>
    </source>
</evidence>